<proteinExistence type="predicted"/>
<organism evidence="1 2">
    <name type="scientific">Paramecium primaurelia</name>
    <dbReference type="NCBI Taxonomy" id="5886"/>
    <lineage>
        <taxon>Eukaryota</taxon>
        <taxon>Sar</taxon>
        <taxon>Alveolata</taxon>
        <taxon>Ciliophora</taxon>
        <taxon>Intramacronucleata</taxon>
        <taxon>Oligohymenophorea</taxon>
        <taxon>Peniculida</taxon>
        <taxon>Parameciidae</taxon>
        <taxon>Paramecium</taxon>
    </lineage>
</organism>
<dbReference type="Proteomes" id="UP000688137">
    <property type="component" value="Unassembled WGS sequence"/>
</dbReference>
<sequence>MKFSNLSKRIICNALSCIQSITSNIEEWKCYSYLRQRYLNNNERIAIYQNEKLYINTEPQSELVDNSIEQQNEFSLFSDLSEQQDQSSIYLCIMITNGNSRQELQAYFHQDSSLEEIAQFVLKYCQLTENVNPPFVSIKIYNQAYNDVIKRSKSLSQLSIKNNSIIDAIISQQTNKSR</sequence>
<accession>A0A8S1LTM1</accession>
<keyword evidence="2" id="KW-1185">Reference proteome</keyword>
<dbReference type="OMA" id="WTCFSSV"/>
<reference evidence="1" key="1">
    <citation type="submission" date="2021-01" db="EMBL/GenBank/DDBJ databases">
        <authorList>
            <consortium name="Genoscope - CEA"/>
            <person name="William W."/>
        </authorList>
    </citation>
    <scope>NUCLEOTIDE SEQUENCE</scope>
</reference>
<evidence type="ECO:0000313" key="2">
    <source>
        <dbReference type="Proteomes" id="UP000688137"/>
    </source>
</evidence>
<dbReference type="AlphaFoldDB" id="A0A8S1LTM1"/>
<protein>
    <recommendedName>
        <fullName evidence="3">UBX domain-containing protein</fullName>
    </recommendedName>
</protein>
<comment type="caution">
    <text evidence="1">The sequence shown here is derived from an EMBL/GenBank/DDBJ whole genome shotgun (WGS) entry which is preliminary data.</text>
</comment>
<evidence type="ECO:0008006" key="3">
    <source>
        <dbReference type="Google" id="ProtNLM"/>
    </source>
</evidence>
<dbReference type="EMBL" id="CAJJDM010000047">
    <property type="protein sequence ID" value="CAD8071380.1"/>
    <property type="molecule type" value="Genomic_DNA"/>
</dbReference>
<evidence type="ECO:0000313" key="1">
    <source>
        <dbReference type="EMBL" id="CAD8071380.1"/>
    </source>
</evidence>
<gene>
    <name evidence="1" type="ORF">PPRIM_AZ9-3.1.T0470152</name>
</gene>
<name>A0A8S1LTM1_PARPR</name>